<dbReference type="Gene3D" id="3.30.420.10">
    <property type="entry name" value="Ribonuclease H-like superfamily/Ribonuclease H"/>
    <property type="match status" value="1"/>
</dbReference>
<dbReference type="SUPFAM" id="SSF57756">
    <property type="entry name" value="Retrovirus zinc finger-like domains"/>
    <property type="match status" value="1"/>
</dbReference>
<dbReference type="PROSITE" id="PS50158">
    <property type="entry name" value="ZF_CCHC"/>
    <property type="match status" value="1"/>
</dbReference>
<dbReference type="PROSITE" id="PS50879">
    <property type="entry name" value="RNASE_H_1"/>
    <property type="match status" value="1"/>
</dbReference>
<reference evidence="5" key="1">
    <citation type="submission" date="2021-09" db="EMBL/GenBank/DDBJ databases">
        <authorList>
            <person name="Martin H S."/>
        </authorList>
    </citation>
    <scope>NUCLEOTIDE SEQUENCE</scope>
</reference>
<proteinExistence type="predicted"/>
<dbReference type="SMART" id="SM00343">
    <property type="entry name" value="ZnF_C2HC"/>
    <property type="match status" value="1"/>
</dbReference>
<dbReference type="GO" id="GO:0008270">
    <property type="term" value="F:zinc ion binding"/>
    <property type="evidence" value="ECO:0007669"/>
    <property type="project" value="UniProtKB-KW"/>
</dbReference>
<feature type="compositionally biased region" description="Polar residues" evidence="2">
    <location>
        <begin position="27"/>
        <end position="36"/>
    </location>
</feature>
<evidence type="ECO:0000256" key="1">
    <source>
        <dbReference type="PROSITE-ProRule" id="PRU00047"/>
    </source>
</evidence>
<keyword evidence="1" id="KW-0862">Zinc</keyword>
<dbReference type="Pfam" id="PF00075">
    <property type="entry name" value="RNase_H"/>
    <property type="match status" value="1"/>
</dbReference>
<evidence type="ECO:0000259" key="3">
    <source>
        <dbReference type="PROSITE" id="PS50158"/>
    </source>
</evidence>
<evidence type="ECO:0000259" key="4">
    <source>
        <dbReference type="PROSITE" id="PS50879"/>
    </source>
</evidence>
<dbReference type="InterPro" id="IPR036397">
    <property type="entry name" value="RNaseH_sf"/>
</dbReference>
<organism evidence="5 6">
    <name type="scientific">Danaus chrysippus</name>
    <name type="common">African queen</name>
    <dbReference type="NCBI Taxonomy" id="151541"/>
    <lineage>
        <taxon>Eukaryota</taxon>
        <taxon>Metazoa</taxon>
        <taxon>Ecdysozoa</taxon>
        <taxon>Arthropoda</taxon>
        <taxon>Hexapoda</taxon>
        <taxon>Insecta</taxon>
        <taxon>Pterygota</taxon>
        <taxon>Neoptera</taxon>
        <taxon>Endopterygota</taxon>
        <taxon>Lepidoptera</taxon>
        <taxon>Glossata</taxon>
        <taxon>Ditrysia</taxon>
        <taxon>Papilionoidea</taxon>
        <taxon>Nymphalidae</taxon>
        <taxon>Danainae</taxon>
        <taxon>Danaini</taxon>
        <taxon>Danaina</taxon>
        <taxon>Danaus</taxon>
        <taxon>Anosia</taxon>
    </lineage>
</organism>
<dbReference type="CDD" id="cd09276">
    <property type="entry name" value="Rnase_HI_RT_non_LTR"/>
    <property type="match status" value="1"/>
</dbReference>
<dbReference type="AlphaFoldDB" id="A0A8J2RG55"/>
<dbReference type="InterPro" id="IPR002156">
    <property type="entry name" value="RNaseH_domain"/>
</dbReference>
<feature type="domain" description="RNase H type-1" evidence="4">
    <location>
        <begin position="579"/>
        <end position="713"/>
    </location>
</feature>
<evidence type="ECO:0000313" key="5">
    <source>
        <dbReference type="EMBL" id="CAG9581042.1"/>
    </source>
</evidence>
<dbReference type="InterPro" id="IPR052560">
    <property type="entry name" value="RdDP_mobile_element"/>
</dbReference>
<keyword evidence="6" id="KW-1185">Reference proteome</keyword>
<feature type="domain" description="CCHC-type" evidence="3">
    <location>
        <begin position="3"/>
        <end position="18"/>
    </location>
</feature>
<dbReference type="InterPro" id="IPR036875">
    <property type="entry name" value="Znf_CCHC_sf"/>
</dbReference>
<keyword evidence="1" id="KW-0479">Metal-binding</keyword>
<dbReference type="SUPFAM" id="SSF53098">
    <property type="entry name" value="Ribonuclease H-like"/>
    <property type="match status" value="1"/>
</dbReference>
<dbReference type="PANTHER" id="PTHR36688">
    <property type="entry name" value="ENDO/EXONUCLEASE/PHOSPHATASE DOMAIN-CONTAINING PROTEIN"/>
    <property type="match status" value="1"/>
</dbReference>
<dbReference type="EMBL" id="CAKASE010000080">
    <property type="protein sequence ID" value="CAG9581042.1"/>
    <property type="molecule type" value="Genomic_DNA"/>
</dbReference>
<evidence type="ECO:0000313" key="6">
    <source>
        <dbReference type="Proteomes" id="UP000789524"/>
    </source>
</evidence>
<comment type="caution">
    <text evidence="5">The sequence shown here is derived from an EMBL/GenBank/DDBJ whole genome shotgun (WGS) entry which is preliminary data.</text>
</comment>
<dbReference type="SUPFAM" id="SSF56219">
    <property type="entry name" value="DNase I-like"/>
    <property type="match status" value="1"/>
</dbReference>
<dbReference type="InterPro" id="IPR005135">
    <property type="entry name" value="Endo/exonuclease/phosphatase"/>
</dbReference>
<dbReference type="PANTHER" id="PTHR36688:SF2">
    <property type="entry name" value="ENDONUCLEASE_EXONUCLEASE_PHOSPHATASE DOMAIN-CONTAINING PROTEIN"/>
    <property type="match status" value="1"/>
</dbReference>
<dbReference type="Proteomes" id="UP000789524">
    <property type="component" value="Unassembled WGS sequence"/>
</dbReference>
<sequence length="881" mass="102049">MTCFICKKDGHVASKCPENINDTNVLNQKTLDTTETPIFKRPHPPTESSTTTDFMESETTKENNENSDEDTDDKSSQSSLDEAYKPKSGKKLKKKNHNDLALIDWDLVENFTSISGKTYPLSGKQVKEYLTHTYGIKDISEITYNYTEEILALIEMFNDLIPIISHRSVKNRLSRIVGKLKLLSLSVEDYRELFSYFSQKTLILGDFNAHHTAWSYTTDTRGRLLSDTSINHNYVFLNNGHFTRCAKFNDSTICTSPDISFCSADLSLDFDWNITNESLGSDHLIISIKTLDSTQNSPELKRNIKQANWVEYTKHIESSCEGIDYGNDIQSNYDKFIRIIEESANKNIPYIKTSFNPNKFKPKPWWNPDLSKAVAERRLSLKNFRKLRTVENYLIYKEKVVIARKLIRLAKRNSWQRFCDSIDCNMASSEVWRKLRWLKGYRNPVNYLSESTAVSFVTELTPDSVSFQPLNSSIDNSNPLFFSFSELNLILKRVDTSAGLDSITYSMISHLPDNAKKYLLHIFNTIYRTGEIPYQWRRIKLIAIPKRDTEKVNTINESKAQLPIHDLKRLTEDMIDIQFSDYIKIYTDGSKTRDGSSCAFYDTATDFGAKFLIENSCIPIMGVELIAIKEAMHYIESTSYHKIVILTDSKSSLQHLLRSARGGCVGRNEAYLVIKCIYRLIRNGVEVRLQWIPSHVGVRGNEVADSLASKALRNGIPLDITPHYTDYFPKIKNENYLKFKCYFSECSQNRGLWYRSIVDEPPRIPWFASRNLNRKYLTICFRTRTYHIPLNKFNFTMKKRDDPNCKRCEREEDLLHLVLECKINEQPRLDFLNETRCSRGELLFSLHQILSSNFTAEHSGRFVSFIIDSLNRRSDYYKNAH</sequence>
<name>A0A8J2RG55_9NEOP</name>
<dbReference type="InterPro" id="IPR001878">
    <property type="entry name" value="Znf_CCHC"/>
</dbReference>
<dbReference type="GO" id="GO:0003676">
    <property type="term" value="F:nucleic acid binding"/>
    <property type="evidence" value="ECO:0007669"/>
    <property type="project" value="InterPro"/>
</dbReference>
<dbReference type="Gene3D" id="3.60.10.10">
    <property type="entry name" value="Endonuclease/exonuclease/phosphatase"/>
    <property type="match status" value="1"/>
</dbReference>
<dbReference type="Pfam" id="PF14529">
    <property type="entry name" value="Exo_endo_phos_2"/>
    <property type="match status" value="1"/>
</dbReference>
<gene>
    <name evidence="5" type="ORF">DCHRY22_LOCUS13732</name>
</gene>
<evidence type="ECO:0000256" key="2">
    <source>
        <dbReference type="SAM" id="MobiDB-lite"/>
    </source>
</evidence>
<keyword evidence="1" id="KW-0863">Zinc-finger</keyword>
<accession>A0A8J2RG55</accession>
<dbReference type="OrthoDB" id="421040at2759"/>
<protein>
    <submittedName>
        <fullName evidence="5">(African queen) hypothetical protein</fullName>
    </submittedName>
</protein>
<feature type="region of interest" description="Disordered" evidence="2">
    <location>
        <begin position="27"/>
        <end position="91"/>
    </location>
</feature>
<dbReference type="GO" id="GO:0004523">
    <property type="term" value="F:RNA-DNA hybrid ribonuclease activity"/>
    <property type="evidence" value="ECO:0007669"/>
    <property type="project" value="InterPro"/>
</dbReference>
<dbReference type="InterPro" id="IPR012337">
    <property type="entry name" value="RNaseH-like_sf"/>
</dbReference>
<dbReference type="InterPro" id="IPR036691">
    <property type="entry name" value="Endo/exonu/phosph_ase_sf"/>
</dbReference>